<feature type="coiled-coil region" evidence="1">
    <location>
        <begin position="183"/>
        <end position="217"/>
    </location>
</feature>
<sequence>MLRPLIRASIFISSSSLMLLLIMLMVEASIVTLAFTSIPMFHHRPMTQCGYGYYGMESHWTCRRNVGMSSLSLAFSSTCLSSSSSSSSGEEDRQLEDRQMQEQQYEYIAKLEGVAQSLNKQVLEKDELISMLRDELTDLGRQYSNERRLRDEESSKLLKVREEMTRQLIATRTDATKEQTKIRGELEDMILRREGEVRDLQQEVFQLEQQMYQFQAERGNLRSMFKILLRLLFQKFTNAIGKGKKRLGRRLSKLRRGP</sequence>
<accession>A0A7S0KAX3</accession>
<dbReference type="EMBL" id="HBEU01000460">
    <property type="protein sequence ID" value="CAD8574164.1"/>
    <property type="molecule type" value="Transcribed_RNA"/>
</dbReference>
<reference evidence="2" key="1">
    <citation type="submission" date="2021-01" db="EMBL/GenBank/DDBJ databases">
        <authorList>
            <person name="Corre E."/>
            <person name="Pelletier E."/>
            <person name="Niang G."/>
            <person name="Scheremetjew M."/>
            <person name="Finn R."/>
            <person name="Kale V."/>
            <person name="Holt S."/>
            <person name="Cochrane G."/>
            <person name="Meng A."/>
            <person name="Brown T."/>
            <person name="Cohen L."/>
        </authorList>
    </citation>
    <scope>NUCLEOTIDE SEQUENCE</scope>
    <source>
        <strain evidence="2">B651</strain>
    </source>
</reference>
<organism evidence="2">
    <name type="scientific">Leptocylindrus aporus</name>
    <dbReference type="NCBI Taxonomy" id="1398097"/>
    <lineage>
        <taxon>Eukaryota</taxon>
        <taxon>Sar</taxon>
        <taxon>Stramenopiles</taxon>
        <taxon>Ochrophyta</taxon>
        <taxon>Bacillariophyta</taxon>
        <taxon>Coscinodiscophyceae</taxon>
        <taxon>Chaetocerotophycidae</taxon>
        <taxon>Leptocylindrales</taxon>
        <taxon>Leptocylindraceae</taxon>
        <taxon>Leptocylindrus</taxon>
    </lineage>
</organism>
<keyword evidence="1" id="KW-0175">Coiled coil</keyword>
<dbReference type="AlphaFoldDB" id="A0A7S0KAX3"/>
<evidence type="ECO:0000313" key="2">
    <source>
        <dbReference type="EMBL" id="CAD8574164.1"/>
    </source>
</evidence>
<gene>
    <name evidence="2" type="ORF">LDAN0322_LOCUS308</name>
</gene>
<protein>
    <submittedName>
        <fullName evidence="2">Uncharacterized protein</fullName>
    </submittedName>
</protein>
<name>A0A7S0KAX3_9STRA</name>
<evidence type="ECO:0000256" key="1">
    <source>
        <dbReference type="SAM" id="Coils"/>
    </source>
</evidence>
<proteinExistence type="predicted"/>